<organism evidence="2 3">
    <name type="scientific">Candidatus Kaiserbacteria bacterium GW2011_GWB1_52_6</name>
    <dbReference type="NCBI Taxonomy" id="1618674"/>
    <lineage>
        <taxon>Bacteria</taxon>
        <taxon>Candidatus Kaiseribacteriota</taxon>
    </lineage>
</organism>
<dbReference type="Proteomes" id="UP000034185">
    <property type="component" value="Unassembled WGS sequence"/>
</dbReference>
<protein>
    <recommendedName>
        <fullName evidence="1">DUF4015 domain-containing protein</fullName>
    </recommendedName>
</protein>
<evidence type="ECO:0000259" key="1">
    <source>
        <dbReference type="Pfam" id="PF13200"/>
    </source>
</evidence>
<dbReference type="Pfam" id="PF13200">
    <property type="entry name" value="DUF4015"/>
    <property type="match status" value="1"/>
</dbReference>
<evidence type="ECO:0000313" key="3">
    <source>
        <dbReference type="Proteomes" id="UP000034185"/>
    </source>
</evidence>
<sequence length="413" mass="45578">MTKLPRKAVFVLLGVCVTLAAIVAAIVYAAPTVSFERSDALAATSTPQEPAKPIVEHIATPSSVKAIYMTQCVAGTPSFRDSLVKFIEASPELNAVVIDIKDFSGGIGFPSDDPLLKDFVSKKCGAHDMKDFVKSLHDKGIYVIGRITVFQDPMYAKAHPELAVQKTGGGVWHDNKGLAFIDVSAEPFWDYIALLSKVSYEQMGFDELNYDYMRFPSDGPMAEAVYSHSDGSSKETRLEEFFKYLHEKLALVGVVTSVDFFGYVTVHTDDLGIGQVLERALPYFDFIDPMVYPSHYNSGFAGLKNVNSDPGLVVKTSMLEAVRRTVSTTTVNYSFNATPIASTSPQLYEKPSYDASKMRPWLQAFDYPVPYSAEMIQAQITANEETGLNSYLMWDAANKYTSLRKVLESENGN</sequence>
<dbReference type="InterPro" id="IPR025275">
    <property type="entry name" value="DUF4015"/>
</dbReference>
<evidence type="ECO:0000313" key="2">
    <source>
        <dbReference type="EMBL" id="KKW26470.1"/>
    </source>
</evidence>
<proteinExistence type="predicted"/>
<dbReference type="PATRIC" id="fig|1618674.3.peg.572"/>
<gene>
    <name evidence="2" type="ORF">UY70_C0023G0005</name>
</gene>
<reference evidence="2 3" key="1">
    <citation type="journal article" date="2015" name="Nature">
        <title>rRNA introns, odd ribosomes, and small enigmatic genomes across a large radiation of phyla.</title>
        <authorList>
            <person name="Brown C.T."/>
            <person name="Hug L.A."/>
            <person name="Thomas B.C."/>
            <person name="Sharon I."/>
            <person name="Castelle C.J."/>
            <person name="Singh A."/>
            <person name="Wilkins M.J."/>
            <person name="Williams K.H."/>
            <person name="Banfield J.F."/>
        </authorList>
    </citation>
    <scope>NUCLEOTIDE SEQUENCE [LARGE SCALE GENOMIC DNA]</scope>
</reference>
<name>A0A0G1X6K3_9BACT</name>
<accession>A0A0G1X6K3</accession>
<dbReference type="EMBL" id="LCRA01000023">
    <property type="protein sequence ID" value="KKW26470.1"/>
    <property type="molecule type" value="Genomic_DNA"/>
</dbReference>
<comment type="caution">
    <text evidence="2">The sequence shown here is derived from an EMBL/GenBank/DDBJ whole genome shotgun (WGS) entry which is preliminary data.</text>
</comment>
<feature type="domain" description="DUF4015" evidence="1">
    <location>
        <begin position="66"/>
        <end position="400"/>
    </location>
</feature>
<dbReference type="AlphaFoldDB" id="A0A0G1X6K3"/>